<dbReference type="PROSITE" id="PS50850">
    <property type="entry name" value="MFS"/>
    <property type="match status" value="1"/>
</dbReference>
<keyword evidence="4 7" id="KW-0812">Transmembrane</keyword>
<dbReference type="InterPro" id="IPR011701">
    <property type="entry name" value="MFS"/>
</dbReference>
<comment type="caution">
    <text evidence="9">The sequence shown here is derived from an EMBL/GenBank/DDBJ whole genome shotgun (WGS) entry which is preliminary data.</text>
</comment>
<feature type="transmembrane region" description="Helical" evidence="7">
    <location>
        <begin position="169"/>
        <end position="188"/>
    </location>
</feature>
<feature type="transmembrane region" description="Helical" evidence="7">
    <location>
        <begin position="47"/>
        <end position="67"/>
    </location>
</feature>
<dbReference type="GO" id="GO:0022857">
    <property type="term" value="F:transmembrane transporter activity"/>
    <property type="evidence" value="ECO:0007669"/>
    <property type="project" value="InterPro"/>
</dbReference>
<evidence type="ECO:0000256" key="5">
    <source>
        <dbReference type="ARBA" id="ARBA00022989"/>
    </source>
</evidence>
<evidence type="ECO:0000313" key="10">
    <source>
        <dbReference type="Proteomes" id="UP000231579"/>
    </source>
</evidence>
<dbReference type="SUPFAM" id="SSF103473">
    <property type="entry name" value="MFS general substrate transporter"/>
    <property type="match status" value="1"/>
</dbReference>
<evidence type="ECO:0000256" key="7">
    <source>
        <dbReference type="SAM" id="Phobius"/>
    </source>
</evidence>
<feature type="transmembrane region" description="Helical" evidence="7">
    <location>
        <begin position="141"/>
        <end position="163"/>
    </location>
</feature>
<organism evidence="9 10">
    <name type="scientific">Candidatus Shapirobacteria bacterium CG10_big_fil_rev_8_21_14_0_10_48_15</name>
    <dbReference type="NCBI Taxonomy" id="1974484"/>
    <lineage>
        <taxon>Bacteria</taxon>
        <taxon>Candidatus Shapironibacteriota</taxon>
    </lineage>
</organism>
<feature type="domain" description="Major facilitator superfamily (MFS) profile" evidence="8">
    <location>
        <begin position="232"/>
        <end position="421"/>
    </location>
</feature>
<dbReference type="AlphaFoldDB" id="A0A2M8L7P4"/>
<feature type="transmembrane region" description="Helical" evidence="7">
    <location>
        <begin position="301"/>
        <end position="323"/>
    </location>
</feature>
<evidence type="ECO:0000256" key="3">
    <source>
        <dbReference type="ARBA" id="ARBA00022475"/>
    </source>
</evidence>
<feature type="transmembrane region" description="Helical" evidence="7">
    <location>
        <begin position="103"/>
        <end position="129"/>
    </location>
</feature>
<dbReference type="InterPro" id="IPR036259">
    <property type="entry name" value="MFS_trans_sf"/>
</dbReference>
<dbReference type="Proteomes" id="UP000231579">
    <property type="component" value="Unassembled WGS sequence"/>
</dbReference>
<keyword evidence="3" id="KW-1003">Cell membrane</keyword>
<accession>A0A2M8L7P4</accession>
<evidence type="ECO:0000256" key="1">
    <source>
        <dbReference type="ARBA" id="ARBA00004651"/>
    </source>
</evidence>
<feature type="transmembrane region" description="Helical" evidence="7">
    <location>
        <begin position="365"/>
        <end position="385"/>
    </location>
</feature>
<keyword evidence="5 7" id="KW-1133">Transmembrane helix</keyword>
<proteinExistence type="predicted"/>
<feature type="transmembrane region" description="Helical" evidence="7">
    <location>
        <begin position="20"/>
        <end position="41"/>
    </location>
</feature>
<reference evidence="10" key="1">
    <citation type="submission" date="2017-09" db="EMBL/GenBank/DDBJ databases">
        <title>Depth-based differentiation of microbial function through sediment-hosted aquifers and enrichment of novel symbionts in the deep terrestrial subsurface.</title>
        <authorList>
            <person name="Probst A.J."/>
            <person name="Ladd B."/>
            <person name="Jarett J.K."/>
            <person name="Geller-Mcgrath D.E."/>
            <person name="Sieber C.M.K."/>
            <person name="Emerson J.B."/>
            <person name="Anantharaman K."/>
            <person name="Thomas B.C."/>
            <person name="Malmstrom R."/>
            <person name="Stieglmeier M."/>
            <person name="Klingl A."/>
            <person name="Woyke T."/>
            <person name="Ryan C.M."/>
            <person name="Banfield J.F."/>
        </authorList>
    </citation>
    <scope>NUCLEOTIDE SEQUENCE [LARGE SCALE GENOMIC DNA]</scope>
</reference>
<sequence length="421" mass="45555">MKSFLSKIIINRHFMRIWGAQICSLVSAYTLNFVLIGRVFSATQSTVAVSLFLFLYYLPTLVLGPFVGVLVDNLSKRKIFIYSNLLQAIIVLAYLGVKGRVWPLYGIVFVYSLCDEFFNPAVGAILPALVKKEKLTIANSLFFITSQGSIVIGALLGGLIMKFTNSLEAVFITASGLLLLATLLSWLLPKKPLAGSQKIKFDLRNPNSLGKAFALPAFWQQTKQGYAFIKNEPRVLFPIVLLSGLQAIVAMGLIILPPLAGLLRINFADTSYLVITPVIVGVIVGSLILNKKSKNNRKNVIVIKGLFLMGASLLAVSLVTAFTSQLAQGVAVLLTLLLGVSFVLMIVPLQTLLQQSTPFDVRGRVFGALNTGINLVSLAPLLLSATLIDIFGLRFVLVLGGAGFLALSIVAQKKKAMVLRG</sequence>
<protein>
    <recommendedName>
        <fullName evidence="8">Major facilitator superfamily (MFS) profile domain-containing protein</fullName>
    </recommendedName>
</protein>
<gene>
    <name evidence="9" type="ORF">COU97_00510</name>
</gene>
<dbReference type="Gene3D" id="1.20.1250.20">
    <property type="entry name" value="MFS general substrate transporter like domains"/>
    <property type="match status" value="1"/>
</dbReference>
<feature type="transmembrane region" description="Helical" evidence="7">
    <location>
        <begin position="329"/>
        <end position="353"/>
    </location>
</feature>
<dbReference type="PANTHER" id="PTHR43266:SF2">
    <property type="entry name" value="MAJOR FACILITATOR SUPERFAMILY (MFS) PROFILE DOMAIN-CONTAINING PROTEIN"/>
    <property type="match status" value="1"/>
</dbReference>
<name>A0A2M8L7P4_9BACT</name>
<evidence type="ECO:0000256" key="2">
    <source>
        <dbReference type="ARBA" id="ARBA00022448"/>
    </source>
</evidence>
<comment type="subcellular location">
    <subcellularLocation>
        <location evidence="1">Cell membrane</location>
        <topology evidence="1">Multi-pass membrane protein</topology>
    </subcellularLocation>
</comment>
<keyword evidence="2" id="KW-0813">Transport</keyword>
<feature type="transmembrane region" description="Helical" evidence="7">
    <location>
        <begin position="79"/>
        <end position="97"/>
    </location>
</feature>
<evidence type="ECO:0000256" key="6">
    <source>
        <dbReference type="ARBA" id="ARBA00023136"/>
    </source>
</evidence>
<feature type="transmembrane region" description="Helical" evidence="7">
    <location>
        <begin position="271"/>
        <end position="289"/>
    </location>
</feature>
<keyword evidence="6 7" id="KW-0472">Membrane</keyword>
<feature type="transmembrane region" description="Helical" evidence="7">
    <location>
        <begin position="391"/>
        <end position="411"/>
    </location>
</feature>
<dbReference type="EMBL" id="PFEM01000008">
    <property type="protein sequence ID" value="PJE70261.1"/>
    <property type="molecule type" value="Genomic_DNA"/>
</dbReference>
<evidence type="ECO:0000256" key="4">
    <source>
        <dbReference type="ARBA" id="ARBA00022692"/>
    </source>
</evidence>
<feature type="transmembrane region" description="Helical" evidence="7">
    <location>
        <begin position="235"/>
        <end position="259"/>
    </location>
</feature>
<dbReference type="GO" id="GO:0005886">
    <property type="term" value="C:plasma membrane"/>
    <property type="evidence" value="ECO:0007669"/>
    <property type="project" value="UniProtKB-SubCell"/>
</dbReference>
<dbReference type="PANTHER" id="PTHR43266">
    <property type="entry name" value="MACROLIDE-EFFLUX PROTEIN"/>
    <property type="match status" value="1"/>
</dbReference>
<evidence type="ECO:0000259" key="8">
    <source>
        <dbReference type="PROSITE" id="PS50850"/>
    </source>
</evidence>
<dbReference type="InterPro" id="IPR020846">
    <property type="entry name" value="MFS_dom"/>
</dbReference>
<dbReference type="Pfam" id="PF07690">
    <property type="entry name" value="MFS_1"/>
    <property type="match status" value="1"/>
</dbReference>
<evidence type="ECO:0000313" key="9">
    <source>
        <dbReference type="EMBL" id="PJE70261.1"/>
    </source>
</evidence>
<dbReference type="CDD" id="cd06173">
    <property type="entry name" value="MFS_MefA_like"/>
    <property type="match status" value="1"/>
</dbReference>